<dbReference type="PIRSF" id="PIRSF005539">
    <property type="entry name" value="Pept_S33_TRI_F1"/>
    <property type="match status" value="1"/>
</dbReference>
<evidence type="ECO:0000256" key="1">
    <source>
        <dbReference type="ARBA" id="ARBA00010088"/>
    </source>
</evidence>
<keyword evidence="2" id="KW-0378">Hydrolase</keyword>
<dbReference type="Pfam" id="PF00561">
    <property type="entry name" value="Abhydrolase_1"/>
    <property type="match status" value="1"/>
</dbReference>
<dbReference type="PRINTS" id="PR00793">
    <property type="entry name" value="PROAMNOPTASE"/>
</dbReference>
<evidence type="ECO:0000313" key="6">
    <source>
        <dbReference type="Proteomes" id="UP000218811"/>
    </source>
</evidence>
<dbReference type="PANTHER" id="PTHR43194:SF2">
    <property type="entry name" value="PEROXISOMAL MEMBRANE PROTEIN LPX1"/>
    <property type="match status" value="1"/>
</dbReference>
<evidence type="ECO:0000259" key="4">
    <source>
        <dbReference type="Pfam" id="PF00561"/>
    </source>
</evidence>
<dbReference type="InterPro" id="IPR005945">
    <property type="entry name" value="Pro_imino_pep"/>
</dbReference>
<feature type="chain" id="PRO_5013789806" evidence="3">
    <location>
        <begin position="24"/>
        <end position="319"/>
    </location>
</feature>
<dbReference type="InterPro" id="IPR000073">
    <property type="entry name" value="AB_hydrolase_1"/>
</dbReference>
<comment type="similarity">
    <text evidence="1">Belongs to the peptidase S33 family.</text>
</comment>
<dbReference type="STRING" id="742152.A0A2H3JC06"/>
<protein>
    <submittedName>
        <fullName evidence="5">Proline-specific peptidase</fullName>
    </submittedName>
</protein>
<keyword evidence="3" id="KW-0732">Signal</keyword>
<dbReference type="GO" id="GO:0006508">
    <property type="term" value="P:proteolysis"/>
    <property type="evidence" value="ECO:0007669"/>
    <property type="project" value="InterPro"/>
</dbReference>
<accession>A0A2H3JC06</accession>
<evidence type="ECO:0000256" key="2">
    <source>
        <dbReference type="ARBA" id="ARBA00022801"/>
    </source>
</evidence>
<dbReference type="NCBIfam" id="TIGR01250">
    <property type="entry name" value="pro_imino_pep_2"/>
    <property type="match status" value="1"/>
</dbReference>
<dbReference type="PANTHER" id="PTHR43194">
    <property type="entry name" value="HYDROLASE ALPHA/BETA FOLD FAMILY"/>
    <property type="match status" value="1"/>
</dbReference>
<evidence type="ECO:0000313" key="5">
    <source>
        <dbReference type="EMBL" id="PCH39115.1"/>
    </source>
</evidence>
<proteinExistence type="inferred from homology"/>
<dbReference type="EMBL" id="KB467954">
    <property type="protein sequence ID" value="PCH39115.1"/>
    <property type="molecule type" value="Genomic_DNA"/>
</dbReference>
<dbReference type="GO" id="GO:0008233">
    <property type="term" value="F:peptidase activity"/>
    <property type="evidence" value="ECO:0007669"/>
    <property type="project" value="InterPro"/>
</dbReference>
<dbReference type="AlphaFoldDB" id="A0A2H3JC06"/>
<reference evidence="5 6" key="1">
    <citation type="journal article" date="2012" name="Science">
        <title>The Paleozoic origin of enzymatic lignin decomposition reconstructed from 31 fungal genomes.</title>
        <authorList>
            <person name="Floudas D."/>
            <person name="Binder M."/>
            <person name="Riley R."/>
            <person name="Barry K."/>
            <person name="Blanchette R.A."/>
            <person name="Henrissat B."/>
            <person name="Martinez A.T."/>
            <person name="Otillar R."/>
            <person name="Spatafora J.W."/>
            <person name="Yadav J.S."/>
            <person name="Aerts A."/>
            <person name="Benoit I."/>
            <person name="Boyd A."/>
            <person name="Carlson A."/>
            <person name="Copeland A."/>
            <person name="Coutinho P.M."/>
            <person name="de Vries R.P."/>
            <person name="Ferreira P."/>
            <person name="Findley K."/>
            <person name="Foster B."/>
            <person name="Gaskell J."/>
            <person name="Glotzer D."/>
            <person name="Gorecki P."/>
            <person name="Heitman J."/>
            <person name="Hesse C."/>
            <person name="Hori C."/>
            <person name="Igarashi K."/>
            <person name="Jurgens J.A."/>
            <person name="Kallen N."/>
            <person name="Kersten P."/>
            <person name="Kohler A."/>
            <person name="Kuees U."/>
            <person name="Kumar T.K.A."/>
            <person name="Kuo A."/>
            <person name="LaButti K."/>
            <person name="Larrondo L.F."/>
            <person name="Lindquist E."/>
            <person name="Ling A."/>
            <person name="Lombard V."/>
            <person name="Lucas S."/>
            <person name="Lundell T."/>
            <person name="Martin R."/>
            <person name="McLaughlin D.J."/>
            <person name="Morgenstern I."/>
            <person name="Morin E."/>
            <person name="Murat C."/>
            <person name="Nagy L.G."/>
            <person name="Nolan M."/>
            <person name="Ohm R.A."/>
            <person name="Patyshakuliyeva A."/>
            <person name="Rokas A."/>
            <person name="Ruiz-Duenas F.J."/>
            <person name="Sabat G."/>
            <person name="Salamov A."/>
            <person name="Samejima M."/>
            <person name="Schmutz J."/>
            <person name="Slot J.C."/>
            <person name="St John F."/>
            <person name="Stenlid J."/>
            <person name="Sun H."/>
            <person name="Sun S."/>
            <person name="Syed K."/>
            <person name="Tsang A."/>
            <person name="Wiebenga A."/>
            <person name="Young D."/>
            <person name="Pisabarro A."/>
            <person name="Eastwood D.C."/>
            <person name="Martin F."/>
            <person name="Cullen D."/>
            <person name="Grigoriev I.V."/>
            <person name="Hibbett D.S."/>
        </authorList>
    </citation>
    <scope>NUCLEOTIDE SEQUENCE [LARGE SCALE GENOMIC DNA]</scope>
    <source>
        <strain evidence="5 6">MD-104</strain>
    </source>
</reference>
<evidence type="ECO:0000256" key="3">
    <source>
        <dbReference type="SAM" id="SignalP"/>
    </source>
</evidence>
<dbReference type="InterPro" id="IPR002410">
    <property type="entry name" value="Peptidase_S33"/>
</dbReference>
<name>A0A2H3JC06_WOLCO</name>
<sequence>MTHLTRSCNWILALFSSLTCLNGVTDVEKVAVSEGTVPFAYGGETYQTYYKVYGDLANGAHTPLVVIHGGPGVSHDYMLPISDLATRASVPVIFYDQIGGARSTHLRSKPANFWTIDLFVGELDNLLSYLSIRESFDLIGHSWGGVIGAEYEVRRQPAGLQHLILSDSLASEELWGRSTAQLLEAFPTEVQEGIAAGMSEPKRFEAAMRKFNEVHGCTVKPTPKELVYSLDQIFGESGDTTVASANILSDWSIVERLHFVTVPTLIINGGSDVAQDFVVAPFYERIPDVKWITFQNSSHMPFWEERERYIDVLLTFLSL</sequence>
<dbReference type="OMA" id="NIPNATW"/>
<organism evidence="5 6">
    <name type="scientific">Wolfiporia cocos (strain MD-104)</name>
    <name type="common">Brown rot fungus</name>
    <dbReference type="NCBI Taxonomy" id="742152"/>
    <lineage>
        <taxon>Eukaryota</taxon>
        <taxon>Fungi</taxon>
        <taxon>Dikarya</taxon>
        <taxon>Basidiomycota</taxon>
        <taxon>Agaricomycotina</taxon>
        <taxon>Agaricomycetes</taxon>
        <taxon>Polyporales</taxon>
        <taxon>Phaeolaceae</taxon>
        <taxon>Wolfiporia</taxon>
    </lineage>
</organism>
<feature type="domain" description="AB hydrolase-1" evidence="4">
    <location>
        <begin position="63"/>
        <end position="305"/>
    </location>
</feature>
<dbReference type="Gene3D" id="3.40.50.1820">
    <property type="entry name" value="alpha/beta hydrolase"/>
    <property type="match status" value="1"/>
</dbReference>
<dbReference type="OrthoDB" id="190201at2759"/>
<keyword evidence="6" id="KW-1185">Reference proteome</keyword>
<dbReference type="InterPro" id="IPR029058">
    <property type="entry name" value="AB_hydrolase_fold"/>
</dbReference>
<dbReference type="SUPFAM" id="SSF53474">
    <property type="entry name" value="alpha/beta-Hydrolases"/>
    <property type="match status" value="1"/>
</dbReference>
<gene>
    <name evidence="5" type="ORF">WOLCODRAFT_110564</name>
</gene>
<dbReference type="Proteomes" id="UP000218811">
    <property type="component" value="Unassembled WGS sequence"/>
</dbReference>
<feature type="signal peptide" evidence="3">
    <location>
        <begin position="1"/>
        <end position="23"/>
    </location>
</feature>
<dbReference type="InterPro" id="IPR050228">
    <property type="entry name" value="Carboxylesterase_BioH"/>
</dbReference>